<dbReference type="Proteomes" id="UP001210925">
    <property type="component" value="Unassembled WGS sequence"/>
</dbReference>
<feature type="domain" description="RGS" evidence="3">
    <location>
        <begin position="365"/>
        <end position="426"/>
    </location>
</feature>
<accession>A0AAD5UNN8</accession>
<keyword evidence="2" id="KW-1133">Transmembrane helix</keyword>
<organism evidence="4 5">
    <name type="scientific">Boothiomyces macroporosus</name>
    <dbReference type="NCBI Taxonomy" id="261099"/>
    <lineage>
        <taxon>Eukaryota</taxon>
        <taxon>Fungi</taxon>
        <taxon>Fungi incertae sedis</taxon>
        <taxon>Chytridiomycota</taxon>
        <taxon>Chytridiomycota incertae sedis</taxon>
        <taxon>Chytridiomycetes</taxon>
        <taxon>Rhizophydiales</taxon>
        <taxon>Terramycetaceae</taxon>
        <taxon>Boothiomyces</taxon>
    </lineage>
</organism>
<evidence type="ECO:0000256" key="2">
    <source>
        <dbReference type="SAM" id="Phobius"/>
    </source>
</evidence>
<keyword evidence="2" id="KW-0472">Membrane</keyword>
<keyword evidence="5" id="KW-1185">Reference proteome</keyword>
<evidence type="ECO:0000256" key="1">
    <source>
        <dbReference type="SAM" id="MobiDB-lite"/>
    </source>
</evidence>
<dbReference type="EMBL" id="JADGKB010000016">
    <property type="protein sequence ID" value="KAJ3259714.1"/>
    <property type="molecule type" value="Genomic_DNA"/>
</dbReference>
<dbReference type="PROSITE" id="PS50132">
    <property type="entry name" value="RGS"/>
    <property type="match status" value="1"/>
</dbReference>
<dbReference type="InterPro" id="IPR044926">
    <property type="entry name" value="RGS_subdomain_2"/>
</dbReference>
<keyword evidence="2" id="KW-0812">Transmembrane</keyword>
<dbReference type="AlphaFoldDB" id="A0AAD5UNN8"/>
<proteinExistence type="predicted"/>
<dbReference type="InterPro" id="IPR016137">
    <property type="entry name" value="RGS"/>
</dbReference>
<evidence type="ECO:0000259" key="3">
    <source>
        <dbReference type="PROSITE" id="PS50132"/>
    </source>
</evidence>
<dbReference type="Pfam" id="PF00615">
    <property type="entry name" value="RGS"/>
    <property type="match status" value="1"/>
</dbReference>
<dbReference type="SUPFAM" id="SSF48097">
    <property type="entry name" value="Regulator of G-protein signaling, RGS"/>
    <property type="match status" value="1"/>
</dbReference>
<dbReference type="InterPro" id="IPR036305">
    <property type="entry name" value="RGS_sf"/>
</dbReference>
<feature type="region of interest" description="Disordered" evidence="1">
    <location>
        <begin position="56"/>
        <end position="75"/>
    </location>
</feature>
<reference evidence="4" key="1">
    <citation type="submission" date="2020-05" db="EMBL/GenBank/DDBJ databases">
        <title>Phylogenomic resolution of chytrid fungi.</title>
        <authorList>
            <person name="Stajich J.E."/>
            <person name="Amses K."/>
            <person name="Simmons R."/>
            <person name="Seto K."/>
            <person name="Myers J."/>
            <person name="Bonds A."/>
            <person name="Quandt C.A."/>
            <person name="Barry K."/>
            <person name="Liu P."/>
            <person name="Grigoriev I."/>
            <person name="Longcore J.E."/>
            <person name="James T.Y."/>
        </authorList>
    </citation>
    <scope>NUCLEOTIDE SEQUENCE</scope>
    <source>
        <strain evidence="4">PLAUS21</strain>
    </source>
</reference>
<protein>
    <recommendedName>
        <fullName evidence="3">RGS domain-containing protein</fullName>
    </recommendedName>
</protein>
<feature type="transmembrane region" description="Helical" evidence="2">
    <location>
        <begin position="134"/>
        <end position="157"/>
    </location>
</feature>
<feature type="transmembrane region" description="Helical" evidence="2">
    <location>
        <begin position="99"/>
        <end position="122"/>
    </location>
</feature>
<feature type="compositionally biased region" description="Low complexity" evidence="1">
    <location>
        <begin position="59"/>
        <end position="75"/>
    </location>
</feature>
<name>A0AAD5UNN8_9FUNG</name>
<gene>
    <name evidence="4" type="ORF">HK103_001975</name>
</gene>
<dbReference type="Gene3D" id="1.10.167.10">
    <property type="entry name" value="Regulator of G-protein Signalling 4, domain 2"/>
    <property type="match status" value="1"/>
</dbReference>
<sequence>MSYSIMALSLGVNQLLAHARLNIENNAEGEVFDSAQIIIIKIFMQLKHDPFEKRVRNGSRPSVMSPSQQQSQSQAQAQIERQSTYRFDNLNGHIPNRVVLMHLGVSVIFSVIISIVSILVFMPMGYNSQYTSTFLKLMIFGITVVNLSFLIDLLVSIRKFKDSLGIKNEITVFIGYFLIIITAYQILEYAPFMNGTDFKLYVGSNILLLIETYVILFASSFYVLLFAYSEKKDRIKMMNINHNLFRKSTMIKSNENIQPKVIEKRPSALTYGMDDLIDITLTPSRFKKLKKSLAEDLAPENAMFVEDLIQGYAKLGRTLLIFDHPPVNVANHLSQTKAASADNLTQVPESNIKNMNEINEIVFLKYLYKKYIQPNSPNELNIPSKFRKEITAKLIEERNINLTIGLYDKVRDEVYKMIFLNNYPKFKKKEEPIG</sequence>
<evidence type="ECO:0000313" key="4">
    <source>
        <dbReference type="EMBL" id="KAJ3259714.1"/>
    </source>
</evidence>
<feature type="transmembrane region" description="Helical" evidence="2">
    <location>
        <begin position="169"/>
        <end position="187"/>
    </location>
</feature>
<feature type="transmembrane region" description="Helical" evidence="2">
    <location>
        <begin position="207"/>
        <end position="228"/>
    </location>
</feature>
<evidence type="ECO:0000313" key="5">
    <source>
        <dbReference type="Proteomes" id="UP001210925"/>
    </source>
</evidence>
<comment type="caution">
    <text evidence="4">The sequence shown here is derived from an EMBL/GenBank/DDBJ whole genome shotgun (WGS) entry which is preliminary data.</text>
</comment>